<dbReference type="SUPFAM" id="SSF55729">
    <property type="entry name" value="Acyl-CoA N-acyltransferases (Nat)"/>
    <property type="match status" value="1"/>
</dbReference>
<keyword evidence="3" id="KW-1185">Reference proteome</keyword>
<dbReference type="GO" id="GO:0016747">
    <property type="term" value="F:acyltransferase activity, transferring groups other than amino-acyl groups"/>
    <property type="evidence" value="ECO:0007669"/>
    <property type="project" value="InterPro"/>
</dbReference>
<name>A0A084H298_METID</name>
<reference evidence="2 3" key="1">
    <citation type="journal article" date="2005" name="Int. J. Syst. Evol. Microbiol.">
        <title>Bacillus cibi sp. nov., isolated from jeotgal, a traditional Korean fermented seafood.</title>
        <authorList>
            <person name="Yoon J.H."/>
            <person name="Lee C.H."/>
            <person name="Oh T.K."/>
        </authorList>
    </citation>
    <scope>NUCLEOTIDE SEQUENCE [LARGE SCALE GENOMIC DNA]</scope>
    <source>
        <strain evidence="2 3">DSM 16189</strain>
    </source>
</reference>
<evidence type="ECO:0000259" key="1">
    <source>
        <dbReference type="PROSITE" id="PS51186"/>
    </source>
</evidence>
<evidence type="ECO:0000313" key="3">
    <source>
        <dbReference type="Proteomes" id="UP000028549"/>
    </source>
</evidence>
<dbReference type="InterPro" id="IPR000182">
    <property type="entry name" value="GNAT_dom"/>
</dbReference>
<feature type="domain" description="N-acetyltransferase" evidence="1">
    <location>
        <begin position="36"/>
        <end position="175"/>
    </location>
</feature>
<dbReference type="OrthoDB" id="9795199at2"/>
<dbReference type="AlphaFoldDB" id="A0A084H298"/>
<dbReference type="PANTHER" id="PTHR43610">
    <property type="entry name" value="BLL6696 PROTEIN"/>
    <property type="match status" value="1"/>
</dbReference>
<gene>
    <name evidence="2" type="ORF">GS18_0201695</name>
</gene>
<proteinExistence type="predicted"/>
<evidence type="ECO:0000313" key="2">
    <source>
        <dbReference type="EMBL" id="KEZ53710.1"/>
    </source>
</evidence>
<dbReference type="PANTHER" id="PTHR43610:SF1">
    <property type="entry name" value="N-ACETYLTRANSFERASE DOMAIN-CONTAINING PROTEIN"/>
    <property type="match status" value="1"/>
</dbReference>
<dbReference type="Proteomes" id="UP000028549">
    <property type="component" value="Unassembled WGS sequence"/>
</dbReference>
<dbReference type="STRING" id="246786.GS18_0201695"/>
<dbReference type="InterPro" id="IPR016181">
    <property type="entry name" value="Acyl_CoA_acyltransferase"/>
</dbReference>
<dbReference type="Pfam" id="PF13302">
    <property type="entry name" value="Acetyltransf_3"/>
    <property type="match status" value="1"/>
</dbReference>
<dbReference type="PROSITE" id="PS51186">
    <property type="entry name" value="GNAT"/>
    <property type="match status" value="1"/>
</dbReference>
<comment type="caution">
    <text evidence="2">The sequence shown here is derived from an EMBL/GenBank/DDBJ whole genome shotgun (WGS) entry which is preliminary data.</text>
</comment>
<protein>
    <recommendedName>
        <fullName evidence="1">N-acetyltransferase domain-containing protein</fullName>
    </recommendedName>
</protein>
<dbReference type="Gene3D" id="3.40.630.30">
    <property type="match status" value="1"/>
</dbReference>
<organism evidence="2 3">
    <name type="scientific">Metabacillus indicus</name>
    <name type="common">Bacillus indicus</name>
    <dbReference type="NCBI Taxonomy" id="246786"/>
    <lineage>
        <taxon>Bacteria</taxon>
        <taxon>Bacillati</taxon>
        <taxon>Bacillota</taxon>
        <taxon>Bacilli</taxon>
        <taxon>Bacillales</taxon>
        <taxon>Bacillaceae</taxon>
        <taxon>Metabacillus</taxon>
    </lineage>
</organism>
<sequence length="209" mass="24509">MNQTIFQIQQTLDHEKIKLIPLEIHHSSSLFEANHPEIWRFMLSEIQTLDEMEQWVRSAVRLREQEKALPYAVLLKDENRIIGTTRLFDINLEQRSCELGSTWYAKEFQRTFVNSVCKYLLLSYCFEDLGMVRVQFKTDERNIPSERAIERLGAVKEGVLRNERILSCGYIRNAAVYSIVNEDWLKVKQGFADRDQKYQTMGIGNSPAE</sequence>
<dbReference type="EMBL" id="JNVC02000001">
    <property type="protein sequence ID" value="KEZ53710.1"/>
    <property type="molecule type" value="Genomic_DNA"/>
</dbReference>
<dbReference type="RefSeq" id="WP_029282146.1">
    <property type="nucleotide sequence ID" value="NZ_JNVC02000001.1"/>
</dbReference>
<accession>A0A084H298</accession>